<dbReference type="OrthoDB" id="6430313at2759"/>
<dbReference type="InterPro" id="IPR012337">
    <property type="entry name" value="RNaseH-like_sf"/>
</dbReference>
<dbReference type="GO" id="GO:0003676">
    <property type="term" value="F:nucleic acid binding"/>
    <property type="evidence" value="ECO:0007669"/>
    <property type="project" value="InterPro"/>
</dbReference>
<keyword evidence="3" id="KW-1185">Reference proteome</keyword>
<sequence length="280" mass="32044">MEAFPMPDIRAETVADNILKGWISRFGTPLVITTDQGTQFEAQLFQELSKLIGFKCNKTTTYHPQANGCIERWRRTLKASITCLENESWTKSLPIILLGLRTIWRADFEATPAELLYGESIRLPCDFFEDTLFLPQSEFVQTLKATIKDFKPVPFSYHSKQKPFIFKDLKDCSHVFVRTDSVRRSLQPPYHGTYKVINRSDKVFTLFIKGKNVNISIDRLKPCFSDNSSESDIESSIGEDIPNEPAKMPEKRIRFAPLPLPASTRATRGGRQVRLPVCYQ</sequence>
<dbReference type="InterPro" id="IPR001584">
    <property type="entry name" value="Integrase_cat-core"/>
</dbReference>
<dbReference type="GO" id="GO:0015074">
    <property type="term" value="P:DNA integration"/>
    <property type="evidence" value="ECO:0007669"/>
    <property type="project" value="InterPro"/>
</dbReference>
<name>A0A8X6XQ88_9ARAC</name>
<dbReference type="PANTHER" id="PTHR38681:SF1">
    <property type="entry name" value="RETROVIRUS-RELATED POL POLYPROTEIN FROM TRANSPOSON 412-LIKE PROTEIN"/>
    <property type="match status" value="1"/>
</dbReference>
<evidence type="ECO:0000259" key="1">
    <source>
        <dbReference type="PROSITE" id="PS50994"/>
    </source>
</evidence>
<comment type="caution">
    <text evidence="2">The sequence shown here is derived from an EMBL/GenBank/DDBJ whole genome shotgun (WGS) entry which is preliminary data.</text>
</comment>
<organism evidence="2 3">
    <name type="scientific">Trichonephila inaurata madagascariensis</name>
    <dbReference type="NCBI Taxonomy" id="2747483"/>
    <lineage>
        <taxon>Eukaryota</taxon>
        <taxon>Metazoa</taxon>
        <taxon>Ecdysozoa</taxon>
        <taxon>Arthropoda</taxon>
        <taxon>Chelicerata</taxon>
        <taxon>Arachnida</taxon>
        <taxon>Araneae</taxon>
        <taxon>Araneomorphae</taxon>
        <taxon>Entelegynae</taxon>
        <taxon>Araneoidea</taxon>
        <taxon>Nephilidae</taxon>
        <taxon>Trichonephila</taxon>
        <taxon>Trichonephila inaurata</taxon>
    </lineage>
</organism>
<gene>
    <name evidence="2" type="ORF">TNIN_474521</name>
</gene>
<evidence type="ECO:0000313" key="3">
    <source>
        <dbReference type="Proteomes" id="UP000886998"/>
    </source>
</evidence>
<dbReference type="AlphaFoldDB" id="A0A8X6XQ88"/>
<evidence type="ECO:0000313" key="2">
    <source>
        <dbReference type="EMBL" id="GFY56787.1"/>
    </source>
</evidence>
<dbReference type="SUPFAM" id="SSF53098">
    <property type="entry name" value="Ribonuclease H-like"/>
    <property type="match status" value="1"/>
</dbReference>
<dbReference type="InterPro" id="IPR036397">
    <property type="entry name" value="RNaseH_sf"/>
</dbReference>
<accession>A0A8X6XQ88</accession>
<dbReference type="PROSITE" id="PS50994">
    <property type="entry name" value="INTEGRASE"/>
    <property type="match status" value="1"/>
</dbReference>
<dbReference type="Gene3D" id="3.30.420.10">
    <property type="entry name" value="Ribonuclease H-like superfamily/Ribonuclease H"/>
    <property type="match status" value="1"/>
</dbReference>
<dbReference type="Proteomes" id="UP000886998">
    <property type="component" value="Unassembled WGS sequence"/>
</dbReference>
<protein>
    <submittedName>
        <fullName evidence="2">Putative gag-pol protein</fullName>
    </submittedName>
</protein>
<feature type="domain" description="Integrase catalytic" evidence="1">
    <location>
        <begin position="1"/>
        <end position="81"/>
    </location>
</feature>
<proteinExistence type="predicted"/>
<dbReference type="EMBL" id="BMAV01011150">
    <property type="protein sequence ID" value="GFY56787.1"/>
    <property type="molecule type" value="Genomic_DNA"/>
</dbReference>
<reference evidence="2" key="1">
    <citation type="submission" date="2020-08" db="EMBL/GenBank/DDBJ databases">
        <title>Multicomponent nature underlies the extraordinary mechanical properties of spider dragline silk.</title>
        <authorList>
            <person name="Kono N."/>
            <person name="Nakamura H."/>
            <person name="Mori M."/>
            <person name="Yoshida Y."/>
            <person name="Ohtoshi R."/>
            <person name="Malay A.D."/>
            <person name="Moran D.A.P."/>
            <person name="Tomita M."/>
            <person name="Numata K."/>
            <person name="Arakawa K."/>
        </authorList>
    </citation>
    <scope>NUCLEOTIDE SEQUENCE</scope>
</reference>
<dbReference type="PANTHER" id="PTHR38681">
    <property type="entry name" value="RETROVIRUS-RELATED POL POLYPROTEIN FROM TRANSPOSON 412-LIKE PROTEIN-RELATED"/>
    <property type="match status" value="1"/>
</dbReference>